<gene>
    <name evidence="1" type="ORF">SAMN06296036_102226</name>
</gene>
<evidence type="ECO:0000313" key="1">
    <source>
        <dbReference type="EMBL" id="SME95605.1"/>
    </source>
</evidence>
<dbReference type="OrthoDB" id="9993612at2"/>
<dbReference type="STRING" id="1513793.SAMN06296036_102226"/>
<reference evidence="2" key="1">
    <citation type="submission" date="2017-04" db="EMBL/GenBank/DDBJ databases">
        <authorList>
            <person name="Varghese N."/>
            <person name="Submissions S."/>
        </authorList>
    </citation>
    <scope>NUCLEOTIDE SEQUENCE [LARGE SCALE GENOMIC DNA]</scope>
    <source>
        <strain evidence="2">RKEM611</strain>
    </source>
</reference>
<name>A0A1Y6B7X2_9BACT</name>
<keyword evidence="2" id="KW-1185">Reference proteome</keyword>
<proteinExistence type="predicted"/>
<dbReference type="Proteomes" id="UP000192907">
    <property type="component" value="Unassembled WGS sequence"/>
</dbReference>
<protein>
    <submittedName>
        <fullName evidence="1">Uncharacterized protein</fullName>
    </submittedName>
</protein>
<evidence type="ECO:0000313" key="2">
    <source>
        <dbReference type="Proteomes" id="UP000192907"/>
    </source>
</evidence>
<organism evidence="1 2">
    <name type="scientific">Pseudobacteriovorax antillogorgiicola</name>
    <dbReference type="NCBI Taxonomy" id="1513793"/>
    <lineage>
        <taxon>Bacteria</taxon>
        <taxon>Pseudomonadati</taxon>
        <taxon>Bdellovibrionota</taxon>
        <taxon>Oligoflexia</taxon>
        <taxon>Oligoflexales</taxon>
        <taxon>Pseudobacteriovoracaceae</taxon>
        <taxon>Pseudobacteriovorax</taxon>
    </lineage>
</organism>
<dbReference type="EMBL" id="FWZT01000002">
    <property type="protein sequence ID" value="SME95605.1"/>
    <property type="molecule type" value="Genomic_DNA"/>
</dbReference>
<dbReference type="RefSeq" id="WP_132315316.1">
    <property type="nucleotide sequence ID" value="NZ_FWZT01000002.1"/>
</dbReference>
<sequence length="216" mass="24903">MLKTVYLNQKKVPVPIPIKTLYEAIIWIEKHLLRDTQSITRIELDGNLIDFLDEPESKLCAIKLSKSSRLDIQIDSVQEISIQTIDAVRNLCVVMERSLKPLAVKCWQSEGDKEKPTGVSTVEEDLDLILDLISHVEILVRERVSIRNIQLINTQLQHEFEMFRRSVEQQSWKVVAKVLLQKIEPSLGELNHELSMLQNSIFENFAEHKGHQTKLG</sequence>
<accession>A0A1Y6B7X2</accession>
<dbReference type="AlphaFoldDB" id="A0A1Y6B7X2"/>